<dbReference type="InterPro" id="IPR006342">
    <property type="entry name" value="FkbM_mtfrase"/>
</dbReference>
<keyword evidence="3" id="KW-1185">Reference proteome</keyword>
<protein>
    <recommendedName>
        <fullName evidence="1">Methyltransferase FkbM domain-containing protein</fullName>
    </recommendedName>
</protein>
<dbReference type="PANTHER" id="PTHR34203">
    <property type="entry name" value="METHYLTRANSFERASE, FKBM FAMILY PROTEIN"/>
    <property type="match status" value="1"/>
</dbReference>
<evidence type="ECO:0000313" key="2">
    <source>
        <dbReference type="EMBL" id="KZC97175.1"/>
    </source>
</evidence>
<dbReference type="EMBL" id="LPXL01000056">
    <property type="protein sequence ID" value="KZC97175.1"/>
    <property type="molecule type" value="Genomic_DNA"/>
</dbReference>
<gene>
    <name evidence="2" type="ORF">AUP40_04355</name>
</gene>
<proteinExistence type="predicted"/>
<evidence type="ECO:0000313" key="3">
    <source>
        <dbReference type="Proteomes" id="UP000076167"/>
    </source>
</evidence>
<dbReference type="InterPro" id="IPR029063">
    <property type="entry name" value="SAM-dependent_MTases_sf"/>
</dbReference>
<organism evidence="2 3">
    <name type="scientific">Thalassospira xiamenensis</name>
    <dbReference type="NCBI Taxonomy" id="220697"/>
    <lineage>
        <taxon>Bacteria</taxon>
        <taxon>Pseudomonadati</taxon>
        <taxon>Pseudomonadota</taxon>
        <taxon>Alphaproteobacteria</taxon>
        <taxon>Rhodospirillales</taxon>
        <taxon>Thalassospiraceae</taxon>
        <taxon>Thalassospira</taxon>
    </lineage>
</organism>
<dbReference type="PANTHER" id="PTHR34203:SF15">
    <property type="entry name" value="SLL1173 PROTEIN"/>
    <property type="match status" value="1"/>
</dbReference>
<dbReference type="Gene3D" id="3.40.50.150">
    <property type="entry name" value="Vaccinia Virus protein VP39"/>
    <property type="match status" value="1"/>
</dbReference>
<dbReference type="Proteomes" id="UP000076167">
    <property type="component" value="Unassembled WGS sequence"/>
</dbReference>
<dbReference type="Pfam" id="PF05050">
    <property type="entry name" value="Methyltransf_21"/>
    <property type="match status" value="1"/>
</dbReference>
<comment type="caution">
    <text evidence="2">The sequence shown here is derived from an EMBL/GenBank/DDBJ whole genome shotgun (WGS) entry which is preliminary data.</text>
</comment>
<reference evidence="2 3" key="1">
    <citation type="submission" date="2015-12" db="EMBL/GenBank/DDBJ databases">
        <title>Genome sequence of Thalassospira xiamenensis MCCC 1A03005.</title>
        <authorList>
            <person name="Lu L."/>
            <person name="Lai Q."/>
            <person name="Shao Z."/>
            <person name="Qian P."/>
        </authorList>
    </citation>
    <scope>NUCLEOTIDE SEQUENCE [LARGE SCALE GENOMIC DNA]</scope>
    <source>
        <strain evidence="2 3">MCCC 1A03005</strain>
    </source>
</reference>
<sequence length="183" mass="20616">MTLKDLPDHHDMAHLKGALKFVKNWRTAVDGGAHRGIFTSVLCDRFDTVYAFEPTDLCQKIDPRAIVCQSALGALRGRCSMQSGTENTGQTHVALGNGTEIVRLDQFDIADVDFIKLDVEGYEWFALLGAMRIILRDRPVVMIEENGLCQRYGVAPFAANRLMEEWGARCVARFNKDYVFAWD</sequence>
<evidence type="ECO:0000259" key="1">
    <source>
        <dbReference type="Pfam" id="PF05050"/>
    </source>
</evidence>
<dbReference type="SUPFAM" id="SSF53335">
    <property type="entry name" value="S-adenosyl-L-methionine-dependent methyltransferases"/>
    <property type="match status" value="1"/>
</dbReference>
<accession>A0ABR5XXU4</accession>
<dbReference type="InterPro" id="IPR052514">
    <property type="entry name" value="SAM-dependent_MTase"/>
</dbReference>
<dbReference type="RefSeq" id="WP_063093011.1">
    <property type="nucleotide sequence ID" value="NZ_JAINWB010000003.1"/>
</dbReference>
<name>A0ABR5XXU4_9PROT</name>
<feature type="domain" description="Methyltransferase FkbM" evidence="1">
    <location>
        <begin position="30"/>
        <end position="148"/>
    </location>
</feature>
<dbReference type="NCBIfam" id="TIGR01444">
    <property type="entry name" value="fkbM_fam"/>
    <property type="match status" value="1"/>
</dbReference>